<evidence type="ECO:0000313" key="3">
    <source>
        <dbReference type="Proteomes" id="UP000052232"/>
    </source>
</evidence>
<evidence type="ECO:0000313" key="2">
    <source>
        <dbReference type="EMBL" id="KMS53023.1"/>
    </source>
</evidence>
<dbReference type="Gene3D" id="3.10.450.50">
    <property type="match status" value="1"/>
</dbReference>
<dbReference type="InterPro" id="IPR032710">
    <property type="entry name" value="NTF2-like_dom_sf"/>
</dbReference>
<name>A0A0J7XPR0_9SPHN</name>
<evidence type="ECO:0000259" key="1">
    <source>
        <dbReference type="Pfam" id="PF13577"/>
    </source>
</evidence>
<dbReference type="SUPFAM" id="SSF54427">
    <property type="entry name" value="NTF2-like"/>
    <property type="match status" value="1"/>
</dbReference>
<gene>
    <name evidence="2" type="ORF">V473_18715</name>
</gene>
<organism evidence="2 3">
    <name type="scientific">Sphingobium cupriresistens LL01</name>
    <dbReference type="NCBI Taxonomy" id="1420583"/>
    <lineage>
        <taxon>Bacteria</taxon>
        <taxon>Pseudomonadati</taxon>
        <taxon>Pseudomonadota</taxon>
        <taxon>Alphaproteobacteria</taxon>
        <taxon>Sphingomonadales</taxon>
        <taxon>Sphingomonadaceae</taxon>
        <taxon>Sphingobium</taxon>
    </lineage>
</organism>
<dbReference type="Pfam" id="PF13577">
    <property type="entry name" value="SnoaL_4"/>
    <property type="match status" value="1"/>
</dbReference>
<reference evidence="2 3" key="1">
    <citation type="journal article" date="2015" name="G3 (Bethesda)">
        <title>Insights into Ongoing Evolution of the Hexachlorocyclohexane Catabolic Pathway from Comparative Genomics of Ten Sphingomonadaceae Strains.</title>
        <authorList>
            <person name="Pearce S.L."/>
            <person name="Oakeshott J.G."/>
            <person name="Pandey G."/>
        </authorList>
    </citation>
    <scope>NUCLEOTIDE SEQUENCE [LARGE SCALE GENOMIC DNA]</scope>
    <source>
        <strain evidence="2 3">LL01</strain>
    </source>
</reference>
<comment type="caution">
    <text evidence="2">The sequence shown here is derived from an EMBL/GenBank/DDBJ whole genome shotgun (WGS) entry which is preliminary data.</text>
</comment>
<dbReference type="EMBL" id="JACT01000005">
    <property type="protein sequence ID" value="KMS53023.1"/>
    <property type="molecule type" value="Genomic_DNA"/>
</dbReference>
<dbReference type="AlphaFoldDB" id="A0A0J7XPR0"/>
<dbReference type="RefSeq" id="WP_066607741.1">
    <property type="nucleotide sequence ID" value="NZ_KQ130436.1"/>
</dbReference>
<dbReference type="PATRIC" id="fig|1420583.3.peg.3540"/>
<dbReference type="STRING" id="1420583.V473_18715"/>
<accession>A0A0J7XPR0</accession>
<dbReference type="InterPro" id="IPR037401">
    <property type="entry name" value="SnoaL-like"/>
</dbReference>
<feature type="domain" description="SnoaL-like" evidence="1">
    <location>
        <begin position="6"/>
        <end position="131"/>
    </location>
</feature>
<proteinExistence type="predicted"/>
<keyword evidence="3" id="KW-1185">Reference proteome</keyword>
<sequence length="151" mass="17245">MTMTVQEMSDRFEIQDLIVGYCYAVDSRDWDGLDRYFTDDAVIDYSEMVGVVGSLADIKRFLAQSLAPIVAFQHAISTTQYRIEGDRAQTKTVCTNPMTVSDGSTSDTLVFGLWYIHDYVRTADGWRISRLYEQKCYRMNVPDWLAAQLPA</sequence>
<dbReference type="CDD" id="cd00531">
    <property type="entry name" value="NTF2_like"/>
    <property type="match status" value="1"/>
</dbReference>
<protein>
    <recommendedName>
        <fullName evidence="1">SnoaL-like domain-containing protein</fullName>
    </recommendedName>
</protein>
<dbReference type="Proteomes" id="UP000052232">
    <property type="component" value="Unassembled WGS sequence"/>
</dbReference>